<dbReference type="EMBL" id="QOUX01000046">
    <property type="protein sequence ID" value="RXI97804.1"/>
    <property type="molecule type" value="Genomic_DNA"/>
</dbReference>
<dbReference type="InterPro" id="IPR001763">
    <property type="entry name" value="Rhodanese-like_dom"/>
</dbReference>
<sequence>MSIKKISPKELMDKLNEDERIFLVDVRAEDKYNTYHIEDVNIEGINIPKTIIFNLSDEDSIEELPVGKEIIVTCSTGNSATKCAAILSAKNFDVAVLEGGITAWKEYAGK</sequence>
<evidence type="ECO:0000313" key="3">
    <source>
        <dbReference type="Proteomes" id="UP000290649"/>
    </source>
</evidence>
<dbReference type="PANTHER" id="PTHR43031:SF16">
    <property type="entry name" value="OXIDOREDUCTASE"/>
    <property type="match status" value="1"/>
</dbReference>
<dbReference type="PROSITE" id="PS50206">
    <property type="entry name" value="RHODANESE_3"/>
    <property type="match status" value="1"/>
</dbReference>
<gene>
    <name evidence="2" type="ORF">DS745_15680</name>
</gene>
<dbReference type="OrthoDB" id="2885562at2"/>
<reference evidence="2 3" key="1">
    <citation type="journal article" date="2019" name="Int. J. Syst. Evol. Microbiol.">
        <title>Anaerobacillus alkaliphilus sp. nov., a novel alkaliphilic and moderately halophilic bacterium.</title>
        <authorList>
            <person name="Borsodi A.K."/>
            <person name="Aszalos J.M."/>
            <person name="Bihari P."/>
            <person name="Nagy I."/>
            <person name="Schumann P."/>
            <person name="Sproer C."/>
            <person name="Kovacs A.L."/>
            <person name="Boka K."/>
            <person name="Dobosy P."/>
            <person name="Ovari M."/>
            <person name="Szili-Kovacs T."/>
            <person name="Toth E."/>
        </authorList>
    </citation>
    <scope>NUCLEOTIDE SEQUENCE [LARGE SCALE GENOMIC DNA]</scope>
    <source>
        <strain evidence="2 3">B16-10</strain>
    </source>
</reference>
<dbReference type="SUPFAM" id="SSF52821">
    <property type="entry name" value="Rhodanese/Cell cycle control phosphatase"/>
    <property type="match status" value="1"/>
</dbReference>
<dbReference type="InterPro" id="IPR050229">
    <property type="entry name" value="GlpE_sulfurtransferase"/>
</dbReference>
<evidence type="ECO:0000259" key="1">
    <source>
        <dbReference type="PROSITE" id="PS50206"/>
    </source>
</evidence>
<dbReference type="Proteomes" id="UP000290649">
    <property type="component" value="Unassembled WGS sequence"/>
</dbReference>
<organism evidence="2 3">
    <name type="scientific">Anaerobacillus alkaliphilus</name>
    <dbReference type="NCBI Taxonomy" id="1548597"/>
    <lineage>
        <taxon>Bacteria</taxon>
        <taxon>Bacillati</taxon>
        <taxon>Bacillota</taxon>
        <taxon>Bacilli</taxon>
        <taxon>Bacillales</taxon>
        <taxon>Bacillaceae</taxon>
        <taxon>Anaerobacillus</taxon>
    </lineage>
</organism>
<dbReference type="CDD" id="cd00158">
    <property type="entry name" value="RHOD"/>
    <property type="match status" value="1"/>
</dbReference>
<dbReference type="RefSeq" id="WP_129079168.1">
    <property type="nucleotide sequence ID" value="NZ_QOUX01000046.1"/>
</dbReference>
<keyword evidence="3" id="KW-1185">Reference proteome</keyword>
<dbReference type="PANTHER" id="PTHR43031">
    <property type="entry name" value="FAD-DEPENDENT OXIDOREDUCTASE"/>
    <property type="match status" value="1"/>
</dbReference>
<proteinExistence type="predicted"/>
<dbReference type="AlphaFoldDB" id="A0A4V1LFX7"/>
<dbReference type="InterPro" id="IPR036873">
    <property type="entry name" value="Rhodanese-like_dom_sf"/>
</dbReference>
<dbReference type="Gene3D" id="3.40.250.10">
    <property type="entry name" value="Rhodanese-like domain"/>
    <property type="match status" value="1"/>
</dbReference>
<accession>A0A4V1LFX7</accession>
<comment type="caution">
    <text evidence="2">The sequence shown here is derived from an EMBL/GenBank/DDBJ whole genome shotgun (WGS) entry which is preliminary data.</text>
</comment>
<protein>
    <submittedName>
        <fullName evidence="2">Rhodanese-like domain-containing protein</fullName>
    </submittedName>
</protein>
<name>A0A4V1LFX7_9BACI</name>
<dbReference type="SMART" id="SM00450">
    <property type="entry name" value="RHOD"/>
    <property type="match status" value="1"/>
</dbReference>
<dbReference type="Pfam" id="PF00581">
    <property type="entry name" value="Rhodanese"/>
    <property type="match status" value="1"/>
</dbReference>
<evidence type="ECO:0000313" key="2">
    <source>
        <dbReference type="EMBL" id="RXI97804.1"/>
    </source>
</evidence>
<feature type="domain" description="Rhodanese" evidence="1">
    <location>
        <begin position="17"/>
        <end position="109"/>
    </location>
</feature>